<name>A0A2W6NDP9_9BACL</name>
<dbReference type="Proteomes" id="UP000249204">
    <property type="component" value="Unassembled WGS sequence"/>
</dbReference>
<evidence type="ECO:0000313" key="1">
    <source>
        <dbReference type="EMBL" id="PZT53829.1"/>
    </source>
</evidence>
<evidence type="ECO:0000313" key="2">
    <source>
        <dbReference type="Proteomes" id="UP000249204"/>
    </source>
</evidence>
<reference evidence="1 2" key="1">
    <citation type="submission" date="2018-06" db="EMBL/GenBank/DDBJ databases">
        <title>Isolation of heavy metals resistant Paenibacillus silvae NC2 from Gold-Copper mine in ZiJin, China.</title>
        <authorList>
            <person name="Xu J."/>
            <person name="Mazhar H.S."/>
            <person name="Rensing C."/>
        </authorList>
    </citation>
    <scope>NUCLEOTIDE SEQUENCE [LARGE SCALE GENOMIC DNA]</scope>
    <source>
        <strain evidence="1 2">NC2</strain>
    </source>
</reference>
<organism evidence="1 2">
    <name type="scientific">Paenibacillus silvae</name>
    <dbReference type="NCBI Taxonomy" id="1325358"/>
    <lineage>
        <taxon>Bacteria</taxon>
        <taxon>Bacillati</taxon>
        <taxon>Bacillota</taxon>
        <taxon>Bacilli</taxon>
        <taxon>Bacillales</taxon>
        <taxon>Paenibacillaceae</taxon>
        <taxon>Paenibacillus</taxon>
    </lineage>
</organism>
<proteinExistence type="predicted"/>
<comment type="caution">
    <text evidence="1">The sequence shown here is derived from an EMBL/GenBank/DDBJ whole genome shotgun (WGS) entry which is preliminary data.</text>
</comment>
<accession>A0A2W6NDP9</accession>
<dbReference type="RefSeq" id="WP_111272037.1">
    <property type="nucleotide sequence ID" value="NZ_QKWW01000061.1"/>
</dbReference>
<protein>
    <submittedName>
        <fullName evidence="1">Uncharacterized protein</fullName>
    </submittedName>
</protein>
<sequence length="108" mass="12748">MGWEYGIRTQEPARLPEIMERLAASLTYSSMYRLEHHTDGFVLLRDDASWPNALEVWLEEASGLDEVGDGERYFYCLFHIWGEEGCAWMQQMQEVTSQYPGIFEWFEL</sequence>
<gene>
    <name evidence="1" type="ORF">DN757_20480</name>
</gene>
<dbReference type="AlphaFoldDB" id="A0A2W6NDP9"/>
<dbReference type="EMBL" id="QKWW01000061">
    <property type="protein sequence ID" value="PZT53829.1"/>
    <property type="molecule type" value="Genomic_DNA"/>
</dbReference>